<feature type="domain" description="RsdA/BaiN/AoA(So)-like insert" evidence="5">
    <location>
        <begin position="109"/>
        <end position="281"/>
    </location>
</feature>
<sequence>MEEEVGLELAMEEDTSKWFPRSNSAREVRDRLVAFALDKGVDLQYNQRITRLQRESSSGMWYCESEGGEQYRAPRVVVAMGGKSFPAVGTDGKGYQLAQELGHTIRPVYPALTPLTGPHPGGNQLAGVSLNVGVTAEAGPSGQLRTDAHRTGFLFTHRGYSGPSILDLSHHAVIDIEGLREAADGTRTTAITVNWCDMSEESWRGLFLSALAKGGSATRLVSNMLGERMPHRLALALCEEAGVAHQRMADLTKDKREQLIGLLTQYRLPYTGHQGYKKAEVTGGGVSLEEVKWETLESGIEANRGLFFCGEVLDCFGRIGGFNFYWAWVTGRLAGMSAASARLSSPSS</sequence>
<dbReference type="STRING" id="1257118.L8H1B0"/>
<keyword evidence="3" id="KW-0274">FAD</keyword>
<dbReference type="Pfam" id="PF03486">
    <property type="entry name" value="HI0933_like"/>
    <property type="match status" value="1"/>
</dbReference>
<evidence type="ECO:0000256" key="3">
    <source>
        <dbReference type="ARBA" id="ARBA00022827"/>
    </source>
</evidence>
<dbReference type="SUPFAM" id="SSF160996">
    <property type="entry name" value="HI0933 insert domain-like"/>
    <property type="match status" value="1"/>
</dbReference>
<dbReference type="Pfam" id="PF22780">
    <property type="entry name" value="HI0933_like_1st"/>
    <property type="match status" value="1"/>
</dbReference>
<name>L8H1B0_ACACF</name>
<dbReference type="InterPro" id="IPR055178">
    <property type="entry name" value="RsdA/BaiN/AoA(So)-like_dom"/>
</dbReference>
<keyword evidence="7" id="KW-1185">Reference proteome</keyword>
<dbReference type="PANTHER" id="PTHR42887:SF2">
    <property type="entry name" value="OS12G0638800 PROTEIN"/>
    <property type="match status" value="1"/>
</dbReference>
<dbReference type="KEGG" id="acan:ACA1_368730"/>
<gene>
    <name evidence="6" type="ORF">ACA1_368730</name>
</gene>
<feature type="domain" description="RsdA/BaiN/AoA(So)-like Rossmann fold-like" evidence="4">
    <location>
        <begin position="6"/>
        <end position="336"/>
    </location>
</feature>
<organism evidence="6 7">
    <name type="scientific">Acanthamoeba castellanii (strain ATCC 30010 / Neff)</name>
    <dbReference type="NCBI Taxonomy" id="1257118"/>
    <lineage>
        <taxon>Eukaryota</taxon>
        <taxon>Amoebozoa</taxon>
        <taxon>Discosea</taxon>
        <taxon>Longamoebia</taxon>
        <taxon>Centramoebida</taxon>
        <taxon>Acanthamoebidae</taxon>
        <taxon>Acanthamoeba</taxon>
    </lineage>
</organism>
<dbReference type="InterPro" id="IPR023166">
    <property type="entry name" value="BaiN-like_dom_sf"/>
</dbReference>
<evidence type="ECO:0000256" key="2">
    <source>
        <dbReference type="ARBA" id="ARBA00022630"/>
    </source>
</evidence>
<evidence type="ECO:0000256" key="1">
    <source>
        <dbReference type="ARBA" id="ARBA00001974"/>
    </source>
</evidence>
<comment type="cofactor">
    <cofactor evidence="1">
        <name>FAD</name>
        <dbReference type="ChEBI" id="CHEBI:57692"/>
    </cofactor>
</comment>
<dbReference type="PANTHER" id="PTHR42887">
    <property type="entry name" value="OS12G0638800 PROTEIN"/>
    <property type="match status" value="1"/>
</dbReference>
<dbReference type="InterPro" id="IPR036188">
    <property type="entry name" value="FAD/NAD-bd_sf"/>
</dbReference>
<dbReference type="Gene3D" id="1.10.8.260">
    <property type="entry name" value="HI0933 insert domain-like"/>
    <property type="match status" value="1"/>
</dbReference>
<dbReference type="SUPFAM" id="SSF51905">
    <property type="entry name" value="FAD/NAD(P)-binding domain"/>
    <property type="match status" value="1"/>
</dbReference>
<evidence type="ECO:0000259" key="5">
    <source>
        <dbReference type="Pfam" id="PF22780"/>
    </source>
</evidence>
<proteinExistence type="predicted"/>
<dbReference type="InterPro" id="IPR057661">
    <property type="entry name" value="RsdA/BaiN/AoA(So)_Rossmann"/>
</dbReference>
<accession>L8H1B0</accession>
<reference evidence="6 7" key="1">
    <citation type="journal article" date="2013" name="Genome Biol.">
        <title>Genome of Acanthamoeba castellanii highlights extensive lateral gene transfer and early evolution of tyrosine kinase signaling.</title>
        <authorList>
            <person name="Clarke M."/>
            <person name="Lohan A.J."/>
            <person name="Liu B."/>
            <person name="Lagkouvardos I."/>
            <person name="Roy S."/>
            <person name="Zafar N."/>
            <person name="Bertelli C."/>
            <person name="Schilde C."/>
            <person name="Kianianmomeni A."/>
            <person name="Burglin T.R."/>
            <person name="Frech C."/>
            <person name="Turcotte B."/>
            <person name="Kopec K.O."/>
            <person name="Synnott J.M."/>
            <person name="Choo C."/>
            <person name="Paponov I."/>
            <person name="Finkler A."/>
            <person name="Soon Heng Tan C."/>
            <person name="Hutchins A.P."/>
            <person name="Weinmeier T."/>
            <person name="Rattei T."/>
            <person name="Chu J.S."/>
            <person name="Gimenez G."/>
            <person name="Irimia M."/>
            <person name="Rigden D.J."/>
            <person name="Fitzpatrick D.A."/>
            <person name="Lorenzo-Morales J."/>
            <person name="Bateman A."/>
            <person name="Chiu C.H."/>
            <person name="Tang P."/>
            <person name="Hegemann P."/>
            <person name="Fromm H."/>
            <person name="Raoult D."/>
            <person name="Greub G."/>
            <person name="Miranda-Saavedra D."/>
            <person name="Chen N."/>
            <person name="Nash P."/>
            <person name="Ginger M.L."/>
            <person name="Horn M."/>
            <person name="Schaap P."/>
            <person name="Caler L."/>
            <person name="Loftus B."/>
        </authorList>
    </citation>
    <scope>NUCLEOTIDE SEQUENCE [LARGE SCALE GENOMIC DNA]</scope>
    <source>
        <strain evidence="6 7">Neff</strain>
    </source>
</reference>
<dbReference type="EMBL" id="KB007960">
    <property type="protein sequence ID" value="ELR18141.1"/>
    <property type="molecule type" value="Genomic_DNA"/>
</dbReference>
<dbReference type="RefSeq" id="XP_004340161.1">
    <property type="nucleotide sequence ID" value="XM_004340113.1"/>
</dbReference>
<keyword evidence="2" id="KW-0285">Flavoprotein</keyword>
<dbReference type="OrthoDB" id="9930022at2759"/>
<dbReference type="Proteomes" id="UP000011083">
    <property type="component" value="Unassembled WGS sequence"/>
</dbReference>
<dbReference type="AlphaFoldDB" id="L8H1B0"/>
<dbReference type="Gene3D" id="3.50.50.60">
    <property type="entry name" value="FAD/NAD(P)-binding domain"/>
    <property type="match status" value="2"/>
</dbReference>
<dbReference type="NCBIfam" id="TIGR00275">
    <property type="entry name" value="aminoacetone oxidase family FAD-binding enzyme"/>
    <property type="match status" value="1"/>
</dbReference>
<dbReference type="InterPro" id="IPR004792">
    <property type="entry name" value="BaiN-like"/>
</dbReference>
<protein>
    <submittedName>
        <fullName evidence="6">Oxidoreductase with FAD/NAD(P)-binding domain containing protein, putative</fullName>
    </submittedName>
</protein>
<dbReference type="VEuPathDB" id="AmoebaDB:ACA1_368730"/>
<evidence type="ECO:0000259" key="4">
    <source>
        <dbReference type="Pfam" id="PF03486"/>
    </source>
</evidence>
<evidence type="ECO:0000313" key="7">
    <source>
        <dbReference type="Proteomes" id="UP000011083"/>
    </source>
</evidence>
<evidence type="ECO:0000313" key="6">
    <source>
        <dbReference type="EMBL" id="ELR18141.1"/>
    </source>
</evidence>
<dbReference type="GeneID" id="14918933"/>